<reference evidence="1" key="1">
    <citation type="submission" date="2020-05" db="EMBL/GenBank/DDBJ databases">
        <authorList>
            <person name="Chiriac C."/>
            <person name="Salcher M."/>
            <person name="Ghai R."/>
            <person name="Kavagutti S V."/>
        </authorList>
    </citation>
    <scope>NUCLEOTIDE SEQUENCE</scope>
</reference>
<accession>A0A6J6NQB2</accession>
<organism evidence="1">
    <name type="scientific">freshwater metagenome</name>
    <dbReference type="NCBI Taxonomy" id="449393"/>
    <lineage>
        <taxon>unclassified sequences</taxon>
        <taxon>metagenomes</taxon>
        <taxon>ecological metagenomes</taxon>
    </lineage>
</organism>
<evidence type="ECO:0000313" key="1">
    <source>
        <dbReference type="EMBL" id="CAB4687004.1"/>
    </source>
</evidence>
<sequence>MRLAGDAVATWTEPEKKVVRGLVGPVSGRWVVASVEPRRGEDAGPYEAATEITHLVGLQGVSVRVRELHRAHPGDPDSVGVVGIDLLHDAFPSGLVRIDLTRENEEEAAAIRDALLRATQVV</sequence>
<dbReference type="EMBL" id="CAEZXP010000001">
    <property type="protein sequence ID" value="CAB4687004.1"/>
    <property type="molecule type" value="Genomic_DNA"/>
</dbReference>
<protein>
    <submittedName>
        <fullName evidence="1">Unannotated protein</fullName>
    </submittedName>
</protein>
<name>A0A6J6NQB2_9ZZZZ</name>
<gene>
    <name evidence="1" type="ORF">UFOPK2399_00427</name>
</gene>
<proteinExistence type="predicted"/>
<dbReference type="AlphaFoldDB" id="A0A6J6NQB2"/>